<dbReference type="GO" id="GO:0005524">
    <property type="term" value="F:ATP binding"/>
    <property type="evidence" value="ECO:0007669"/>
    <property type="project" value="UniProtKB-KW"/>
</dbReference>
<sequence>MNPHQVCAWVLSVGFCRANGSFVGRAGFSLSRANNPRTTLHIGQVILVKTLRKPHNARRHPKHTFDAQLLNAGIFYLSKGQELSVQNDMASDLLGVPRGTNQAFPLSEAFDVNSEEYQFMVHVVENEYEYRDAILKWEVGGLVRHVLVDTFHDEDEDGAGGMYIVMKDMGNFALLNQNTQRAERIATVGRLAAGIAHEIRNPLTTVKGFLQLLEQRLNSGMMDEEIRYVQVMMGEIERVNALVTELLLLSKPQDMEWSTFDLQGLFSEILPWAEAVADDAGIQAECRIADGVALQADRNMIRQLLLHLVKNAIEAMDKGGKLRIDAREIDGRVEIEVADTGPGIPYYLFDRIFDVFYTTKEKGTGLGLAICQRIVADHGGQIRVSSKGFGTTFTVSLPLKRASSLHHLAVRRSC</sequence>
<keyword evidence="8" id="KW-0902">Two-component regulatory system</keyword>
<dbReference type="Gene3D" id="3.30.565.10">
    <property type="entry name" value="Histidine kinase-like ATPase, C-terminal domain"/>
    <property type="match status" value="1"/>
</dbReference>
<evidence type="ECO:0000256" key="7">
    <source>
        <dbReference type="ARBA" id="ARBA00022840"/>
    </source>
</evidence>
<dbReference type="Pfam" id="PF00512">
    <property type="entry name" value="HisKA"/>
    <property type="match status" value="1"/>
</dbReference>
<evidence type="ECO:0000256" key="8">
    <source>
        <dbReference type="ARBA" id="ARBA00023012"/>
    </source>
</evidence>
<reference evidence="10 11" key="1">
    <citation type="submission" date="2019-03" db="EMBL/GenBank/DDBJ databases">
        <title>Genomic Encyclopedia of Type Strains, Phase IV (KMG-IV): sequencing the most valuable type-strain genomes for metagenomic binning, comparative biology and taxonomic classification.</title>
        <authorList>
            <person name="Goeker M."/>
        </authorList>
    </citation>
    <scope>NUCLEOTIDE SEQUENCE [LARGE SCALE GENOMIC DNA]</scope>
    <source>
        <strain evidence="10 11">DSM 17974</strain>
    </source>
</reference>
<dbReference type="PANTHER" id="PTHR43065:SF10">
    <property type="entry name" value="PEROXIDE STRESS-ACTIVATED HISTIDINE KINASE MAK3"/>
    <property type="match status" value="1"/>
</dbReference>
<name>A0A4R8LM00_9BACL</name>
<dbReference type="Proteomes" id="UP000294581">
    <property type="component" value="Unassembled WGS sequence"/>
</dbReference>
<evidence type="ECO:0000259" key="9">
    <source>
        <dbReference type="PROSITE" id="PS50109"/>
    </source>
</evidence>
<keyword evidence="4" id="KW-0808">Transferase</keyword>
<dbReference type="InterPro" id="IPR004358">
    <property type="entry name" value="Sig_transdc_His_kin-like_C"/>
</dbReference>
<keyword evidence="11" id="KW-1185">Reference proteome</keyword>
<dbReference type="PRINTS" id="PR00344">
    <property type="entry name" value="BCTRLSENSOR"/>
</dbReference>
<dbReference type="PANTHER" id="PTHR43065">
    <property type="entry name" value="SENSOR HISTIDINE KINASE"/>
    <property type="match status" value="1"/>
</dbReference>
<evidence type="ECO:0000256" key="5">
    <source>
        <dbReference type="ARBA" id="ARBA00022741"/>
    </source>
</evidence>
<dbReference type="InterPro" id="IPR036890">
    <property type="entry name" value="HATPase_C_sf"/>
</dbReference>
<comment type="caution">
    <text evidence="10">The sequence shown here is derived from an EMBL/GenBank/DDBJ whole genome shotgun (WGS) entry which is preliminary data.</text>
</comment>
<dbReference type="Pfam" id="PF02518">
    <property type="entry name" value="HATPase_c"/>
    <property type="match status" value="1"/>
</dbReference>
<dbReference type="InterPro" id="IPR036097">
    <property type="entry name" value="HisK_dim/P_sf"/>
</dbReference>
<organism evidence="10 11">
    <name type="scientific">Alicyclobacillus sacchari</name>
    <dbReference type="NCBI Taxonomy" id="392010"/>
    <lineage>
        <taxon>Bacteria</taxon>
        <taxon>Bacillati</taxon>
        <taxon>Bacillota</taxon>
        <taxon>Bacilli</taxon>
        <taxon>Bacillales</taxon>
        <taxon>Alicyclobacillaceae</taxon>
        <taxon>Alicyclobacillus</taxon>
    </lineage>
</organism>
<keyword evidence="3" id="KW-0597">Phosphoprotein</keyword>
<dbReference type="EC" id="2.7.13.3" evidence="2"/>
<dbReference type="Gene3D" id="1.10.287.130">
    <property type="match status" value="1"/>
</dbReference>
<dbReference type="AlphaFoldDB" id="A0A4R8LM00"/>
<dbReference type="SUPFAM" id="SSF55874">
    <property type="entry name" value="ATPase domain of HSP90 chaperone/DNA topoisomerase II/histidine kinase"/>
    <property type="match status" value="1"/>
</dbReference>
<evidence type="ECO:0000313" key="11">
    <source>
        <dbReference type="Proteomes" id="UP000294581"/>
    </source>
</evidence>
<dbReference type="InterPro" id="IPR003594">
    <property type="entry name" value="HATPase_dom"/>
</dbReference>
<comment type="catalytic activity">
    <reaction evidence="1">
        <text>ATP + protein L-histidine = ADP + protein N-phospho-L-histidine.</text>
        <dbReference type="EC" id="2.7.13.3"/>
    </reaction>
</comment>
<dbReference type="SMART" id="SM00387">
    <property type="entry name" value="HATPase_c"/>
    <property type="match status" value="1"/>
</dbReference>
<evidence type="ECO:0000256" key="3">
    <source>
        <dbReference type="ARBA" id="ARBA00022553"/>
    </source>
</evidence>
<dbReference type="InterPro" id="IPR005467">
    <property type="entry name" value="His_kinase_dom"/>
</dbReference>
<dbReference type="EMBL" id="SORF01000007">
    <property type="protein sequence ID" value="TDY46305.1"/>
    <property type="molecule type" value="Genomic_DNA"/>
</dbReference>
<keyword evidence="7" id="KW-0067">ATP-binding</keyword>
<evidence type="ECO:0000256" key="2">
    <source>
        <dbReference type="ARBA" id="ARBA00012438"/>
    </source>
</evidence>
<keyword evidence="6" id="KW-0418">Kinase</keyword>
<evidence type="ECO:0000256" key="6">
    <source>
        <dbReference type="ARBA" id="ARBA00022777"/>
    </source>
</evidence>
<dbReference type="SUPFAM" id="SSF47384">
    <property type="entry name" value="Homodimeric domain of signal transducing histidine kinase"/>
    <property type="match status" value="1"/>
</dbReference>
<keyword evidence="5" id="KW-0547">Nucleotide-binding</keyword>
<dbReference type="GO" id="GO:0000155">
    <property type="term" value="F:phosphorelay sensor kinase activity"/>
    <property type="evidence" value="ECO:0007669"/>
    <property type="project" value="InterPro"/>
</dbReference>
<evidence type="ECO:0000256" key="1">
    <source>
        <dbReference type="ARBA" id="ARBA00000085"/>
    </source>
</evidence>
<proteinExistence type="predicted"/>
<gene>
    <name evidence="10" type="ORF">C7445_10785</name>
</gene>
<dbReference type="PROSITE" id="PS50109">
    <property type="entry name" value="HIS_KIN"/>
    <property type="match status" value="1"/>
</dbReference>
<feature type="domain" description="Histidine kinase" evidence="9">
    <location>
        <begin position="194"/>
        <end position="401"/>
    </location>
</feature>
<dbReference type="CDD" id="cd00082">
    <property type="entry name" value="HisKA"/>
    <property type="match status" value="1"/>
</dbReference>
<evidence type="ECO:0000313" key="10">
    <source>
        <dbReference type="EMBL" id="TDY46305.1"/>
    </source>
</evidence>
<evidence type="ECO:0000256" key="4">
    <source>
        <dbReference type="ARBA" id="ARBA00022679"/>
    </source>
</evidence>
<accession>A0A4R8LM00</accession>
<protein>
    <recommendedName>
        <fullName evidence="2">histidine kinase</fullName>
        <ecNumber evidence="2">2.7.13.3</ecNumber>
    </recommendedName>
</protein>
<dbReference type="InterPro" id="IPR003661">
    <property type="entry name" value="HisK_dim/P_dom"/>
</dbReference>
<dbReference type="SMART" id="SM00388">
    <property type="entry name" value="HisKA"/>
    <property type="match status" value="1"/>
</dbReference>